<feature type="chain" id="PRO_5045149715" description="DUF2946 domain-containing protein" evidence="1">
    <location>
        <begin position="31"/>
        <end position="148"/>
    </location>
</feature>
<gene>
    <name evidence="2" type="ORF">MTP13_15425</name>
</gene>
<feature type="signal peptide" evidence="1">
    <location>
        <begin position="1"/>
        <end position="30"/>
    </location>
</feature>
<name>A0ABY4AXW2_9MICO</name>
<protein>
    <recommendedName>
        <fullName evidence="4">DUF2946 domain-containing protein</fullName>
    </recommendedName>
</protein>
<dbReference type="RefSeq" id="WP_243568560.1">
    <property type="nucleotide sequence ID" value="NZ_BAAARD010000010.1"/>
</dbReference>
<reference evidence="2 3" key="1">
    <citation type="submission" date="2022-03" db="EMBL/GenBank/DDBJ databases">
        <title>Agromyces sp. isolated from the gut of P. brevitarsis seulensis larvae.</title>
        <authorList>
            <person name="Won M."/>
            <person name="Kwon S.-W."/>
        </authorList>
    </citation>
    <scope>NUCLEOTIDE SEQUENCE [LARGE SCALE GENOMIC DNA]</scope>
    <source>
        <strain evidence="2 3">KACC 16215</strain>
    </source>
</reference>
<evidence type="ECO:0000313" key="2">
    <source>
        <dbReference type="EMBL" id="UOE25695.1"/>
    </source>
</evidence>
<dbReference type="EMBL" id="CP094533">
    <property type="protein sequence ID" value="UOE25695.1"/>
    <property type="molecule type" value="Genomic_DNA"/>
</dbReference>
<proteinExistence type="predicted"/>
<evidence type="ECO:0008006" key="4">
    <source>
        <dbReference type="Google" id="ProtNLM"/>
    </source>
</evidence>
<evidence type="ECO:0000313" key="3">
    <source>
        <dbReference type="Proteomes" id="UP000831304"/>
    </source>
</evidence>
<keyword evidence="1" id="KW-0732">Signal</keyword>
<evidence type="ECO:0000256" key="1">
    <source>
        <dbReference type="SAM" id="SignalP"/>
    </source>
</evidence>
<keyword evidence="3" id="KW-1185">Reference proteome</keyword>
<organism evidence="2 3">
    <name type="scientific">Agromyces soli</name>
    <dbReference type="NCBI Taxonomy" id="659012"/>
    <lineage>
        <taxon>Bacteria</taxon>
        <taxon>Bacillati</taxon>
        <taxon>Actinomycetota</taxon>
        <taxon>Actinomycetes</taxon>
        <taxon>Micrococcales</taxon>
        <taxon>Microbacteriaceae</taxon>
        <taxon>Agromyces</taxon>
    </lineage>
</organism>
<dbReference type="Proteomes" id="UP000831304">
    <property type="component" value="Chromosome"/>
</dbReference>
<sequence length="148" mass="14725">MGRARIRIGAGVLVLCVLAGLLAMHGFAGAAAGEAVPSRGASQASIDPEHWALAASDAERVSSAGADAAPPAPAAVPHCPSCAGDEAVVCAAVGCFLAVLLLALSLAAPARRPGLAAAAAVLRASPRRAQLRLQRPVPIRALLCISRT</sequence>
<accession>A0ABY4AXW2</accession>